<comment type="caution">
    <text evidence="1">The sequence shown here is derived from an EMBL/GenBank/DDBJ whole genome shotgun (WGS) entry which is preliminary data.</text>
</comment>
<dbReference type="AlphaFoldDB" id="A0AAV8SVQ1"/>
<proteinExistence type="predicted"/>
<organism evidence="1 2">
    <name type="scientific">Erythroxylum novogranatense</name>
    <dbReference type="NCBI Taxonomy" id="1862640"/>
    <lineage>
        <taxon>Eukaryota</taxon>
        <taxon>Viridiplantae</taxon>
        <taxon>Streptophyta</taxon>
        <taxon>Embryophyta</taxon>
        <taxon>Tracheophyta</taxon>
        <taxon>Spermatophyta</taxon>
        <taxon>Magnoliopsida</taxon>
        <taxon>eudicotyledons</taxon>
        <taxon>Gunneridae</taxon>
        <taxon>Pentapetalae</taxon>
        <taxon>rosids</taxon>
        <taxon>fabids</taxon>
        <taxon>Malpighiales</taxon>
        <taxon>Erythroxylaceae</taxon>
        <taxon>Erythroxylum</taxon>
    </lineage>
</organism>
<keyword evidence="2" id="KW-1185">Reference proteome</keyword>
<sequence length="66" mass="7138">MKLVSILYACRHSSVDSEGADLRQDASSSNLLFLDSCFTPVKFESELLSTTVPLIDSISKTAKIAS</sequence>
<reference evidence="1 2" key="1">
    <citation type="submission" date="2021-09" db="EMBL/GenBank/DDBJ databases">
        <title>Genomic insights and catalytic innovation underlie evolution of tropane alkaloids biosynthesis.</title>
        <authorList>
            <person name="Wang Y.-J."/>
            <person name="Tian T."/>
            <person name="Huang J.-P."/>
            <person name="Huang S.-X."/>
        </authorList>
    </citation>
    <scope>NUCLEOTIDE SEQUENCE [LARGE SCALE GENOMIC DNA]</scope>
    <source>
        <strain evidence="1">KIB-2018</strain>
        <tissue evidence="1">Leaf</tissue>
    </source>
</reference>
<evidence type="ECO:0000313" key="2">
    <source>
        <dbReference type="Proteomes" id="UP001159364"/>
    </source>
</evidence>
<evidence type="ECO:0000313" key="1">
    <source>
        <dbReference type="EMBL" id="KAJ8756268.1"/>
    </source>
</evidence>
<protein>
    <submittedName>
        <fullName evidence="1">Uncharacterized protein</fullName>
    </submittedName>
</protein>
<accession>A0AAV8SVQ1</accession>
<dbReference type="Proteomes" id="UP001159364">
    <property type="component" value="Linkage Group LG09"/>
</dbReference>
<gene>
    <name evidence="1" type="ORF">K2173_025080</name>
</gene>
<dbReference type="EMBL" id="JAIWQS010000009">
    <property type="protein sequence ID" value="KAJ8756268.1"/>
    <property type="molecule type" value="Genomic_DNA"/>
</dbReference>
<name>A0AAV8SVQ1_9ROSI</name>